<dbReference type="InterPro" id="IPR024741">
    <property type="entry name" value="Condensin2_G2"/>
</dbReference>
<proteinExistence type="predicted"/>
<dbReference type="Pfam" id="PF12422">
    <property type="entry name" value="Condensin2nSMC"/>
    <property type="match status" value="2"/>
</dbReference>
<name>A0A7S2P9K7_9STRA</name>
<dbReference type="PANTHER" id="PTHR16199:SF4">
    <property type="entry name" value="CONDENSIN-2 COMPLEX SUBUNIT G2"/>
    <property type="match status" value="1"/>
</dbReference>
<dbReference type="InterPro" id="IPR016024">
    <property type="entry name" value="ARM-type_fold"/>
</dbReference>
<evidence type="ECO:0000256" key="1">
    <source>
        <dbReference type="SAM" id="MobiDB-lite"/>
    </source>
</evidence>
<gene>
    <name evidence="2" type="ORF">LDAN0321_LOCUS11841</name>
</gene>
<accession>A0A7S2P9K7</accession>
<dbReference type="Gene3D" id="1.25.10.10">
    <property type="entry name" value="Leucine-rich Repeat Variant"/>
    <property type="match status" value="1"/>
</dbReference>
<protein>
    <submittedName>
        <fullName evidence="2">Uncharacterized protein</fullName>
    </submittedName>
</protein>
<evidence type="ECO:0000313" key="2">
    <source>
        <dbReference type="EMBL" id="CAD9586192.1"/>
    </source>
</evidence>
<feature type="region of interest" description="Disordered" evidence="1">
    <location>
        <begin position="165"/>
        <end position="196"/>
    </location>
</feature>
<feature type="region of interest" description="Disordered" evidence="1">
    <location>
        <begin position="40"/>
        <end position="67"/>
    </location>
</feature>
<dbReference type="GO" id="GO:0000070">
    <property type="term" value="P:mitotic sister chromatid segregation"/>
    <property type="evidence" value="ECO:0007669"/>
    <property type="project" value="TreeGrafter"/>
</dbReference>
<feature type="region of interest" description="Disordered" evidence="1">
    <location>
        <begin position="403"/>
        <end position="425"/>
    </location>
</feature>
<dbReference type="PANTHER" id="PTHR16199">
    <property type="entry name" value="CONDENSIN-2 COMPLEX SUBUNIT G2"/>
    <property type="match status" value="1"/>
</dbReference>
<dbReference type="GO" id="GO:0000796">
    <property type="term" value="C:condensin complex"/>
    <property type="evidence" value="ECO:0007669"/>
    <property type="project" value="TreeGrafter"/>
</dbReference>
<sequence>MKHIQNALMEALEEHGINDAPRIKRNFVRLCYLEHIQTNTHDKNDDSDDDENEDKNKNSSTNGSMEDVMKLIETLSKKSSKKSKKNINSVEFLKSVFSSLGNSLAVLIEQEEYLPFEPEEDTDVMNDHEDELEEEDIAEALCFMKACAQTLNAYLHGLCPTAGGAAVTDERKSSNSTKTKVVKTKTTKSKSSSSNHDTTVEIAVLDEALGIAELLHESLFNLSSVYNDTISNNKKNDKKEAELHQIGIETRNHISQLCQTWWRNLFYGRDLLVTQLVPLLLVKSLDGGAAQRDVQNMYEMRHALSLFDFDDDASISYLRSLLLRTASSPLYLRHTGSVTSNVGRKFIVHLFQLHESLVRDLHRAIRVQIPDAKMGVLQAYGDVYFQAWNVVQQNLKLRVNRSRFDSDDDDEKEDGANADNNPRNRNLYQNSIEEHVLQDLVYSSLHLAQSPMVASVRTLLQPFFRAKKTPEVDQLLYRMYSPILWRALKAVNPLVRVNACAILADTFPLRDPSAGPIQTEECLANSVKFVQSLLVDEDPRVRVAAADCTARILGSYWDALPSTDIRSILNCK</sequence>
<dbReference type="GO" id="GO:0005634">
    <property type="term" value="C:nucleus"/>
    <property type="evidence" value="ECO:0007669"/>
    <property type="project" value="InterPro"/>
</dbReference>
<reference evidence="2" key="1">
    <citation type="submission" date="2021-01" db="EMBL/GenBank/DDBJ databases">
        <authorList>
            <person name="Corre E."/>
            <person name="Pelletier E."/>
            <person name="Niang G."/>
            <person name="Scheremetjew M."/>
            <person name="Finn R."/>
            <person name="Kale V."/>
            <person name="Holt S."/>
            <person name="Cochrane G."/>
            <person name="Meng A."/>
            <person name="Brown T."/>
            <person name="Cohen L."/>
        </authorList>
    </citation>
    <scope>NUCLEOTIDE SEQUENCE</scope>
    <source>
        <strain evidence="2">B650</strain>
    </source>
</reference>
<organism evidence="2">
    <name type="scientific">Leptocylindrus danicus</name>
    <dbReference type="NCBI Taxonomy" id="163516"/>
    <lineage>
        <taxon>Eukaryota</taxon>
        <taxon>Sar</taxon>
        <taxon>Stramenopiles</taxon>
        <taxon>Ochrophyta</taxon>
        <taxon>Bacillariophyta</taxon>
        <taxon>Coscinodiscophyceae</taxon>
        <taxon>Chaetocerotophycidae</taxon>
        <taxon>Leptocylindrales</taxon>
        <taxon>Leptocylindraceae</taxon>
        <taxon>Leptocylindrus</taxon>
    </lineage>
</organism>
<dbReference type="AlphaFoldDB" id="A0A7S2P9K7"/>
<dbReference type="InterPro" id="IPR011989">
    <property type="entry name" value="ARM-like"/>
</dbReference>
<dbReference type="SUPFAM" id="SSF48371">
    <property type="entry name" value="ARM repeat"/>
    <property type="match status" value="1"/>
</dbReference>
<dbReference type="EMBL" id="HBGY01018480">
    <property type="protein sequence ID" value="CAD9586192.1"/>
    <property type="molecule type" value="Transcribed_RNA"/>
</dbReference>